<sequence length="188" mass="19938">MSAINPASFAIMAEPGPRPSERAHRGLADEKRRVEEEAVRFHNYPAFFHQAFDTPGAGPFYGPYAPPAMSFGQYQNYAGYANGQSSTVHPANTGPSSPYMPAGHSHAVPSFAPAAASFAPAGQQSPGLGGRIAFGSFPSSASYGYPQSQHTNQSADNDLEDVQKHLRGLGIGKEPSFSQHGSRQGTAW</sequence>
<keyword evidence="3" id="KW-1185">Reference proteome</keyword>
<evidence type="ECO:0000313" key="3">
    <source>
        <dbReference type="Proteomes" id="UP000504638"/>
    </source>
</evidence>
<protein>
    <submittedName>
        <fullName evidence="2 4">Uncharacterized protein</fullName>
    </submittedName>
</protein>
<name>A0A6G1G6S0_9PEZI</name>
<feature type="compositionally biased region" description="Polar residues" evidence="1">
    <location>
        <begin position="143"/>
        <end position="156"/>
    </location>
</feature>
<reference evidence="4" key="2">
    <citation type="submission" date="2020-04" db="EMBL/GenBank/DDBJ databases">
        <authorList>
            <consortium name="NCBI Genome Project"/>
        </authorList>
    </citation>
    <scope>NUCLEOTIDE SEQUENCE</scope>
    <source>
        <strain evidence="4">CBS 781.70</strain>
    </source>
</reference>
<evidence type="ECO:0000256" key="1">
    <source>
        <dbReference type="SAM" id="MobiDB-lite"/>
    </source>
</evidence>
<organism evidence="2">
    <name type="scientific">Eremomyces bilateralis CBS 781.70</name>
    <dbReference type="NCBI Taxonomy" id="1392243"/>
    <lineage>
        <taxon>Eukaryota</taxon>
        <taxon>Fungi</taxon>
        <taxon>Dikarya</taxon>
        <taxon>Ascomycota</taxon>
        <taxon>Pezizomycotina</taxon>
        <taxon>Dothideomycetes</taxon>
        <taxon>Dothideomycetes incertae sedis</taxon>
        <taxon>Eremomycetales</taxon>
        <taxon>Eremomycetaceae</taxon>
        <taxon>Eremomyces</taxon>
    </lineage>
</organism>
<reference evidence="2 4" key="1">
    <citation type="submission" date="2020-01" db="EMBL/GenBank/DDBJ databases">
        <authorList>
            <consortium name="DOE Joint Genome Institute"/>
            <person name="Haridas S."/>
            <person name="Albert R."/>
            <person name="Binder M."/>
            <person name="Bloem J."/>
            <person name="Labutti K."/>
            <person name="Salamov A."/>
            <person name="Andreopoulos B."/>
            <person name="Baker S.E."/>
            <person name="Barry K."/>
            <person name="Bills G."/>
            <person name="Bluhm B.H."/>
            <person name="Cannon C."/>
            <person name="Castanera R."/>
            <person name="Culley D.E."/>
            <person name="Daum C."/>
            <person name="Ezra D."/>
            <person name="Gonzalez J.B."/>
            <person name="Henrissat B."/>
            <person name="Kuo A."/>
            <person name="Liang C."/>
            <person name="Lipzen A."/>
            <person name="Lutzoni F."/>
            <person name="Magnuson J."/>
            <person name="Mondo S."/>
            <person name="Nolan M."/>
            <person name="Ohm R."/>
            <person name="Pangilinan J."/>
            <person name="Park H.-J."/>
            <person name="Ramirez L."/>
            <person name="Alfaro M."/>
            <person name="Sun H."/>
            <person name="Tritt A."/>
            <person name="Yoshinaga Y."/>
            <person name="Zwiers L.-H."/>
            <person name="Turgeon B.G."/>
            <person name="Goodwin S.B."/>
            <person name="Spatafora J.W."/>
            <person name="Crous P.W."/>
            <person name="Grigoriev I.V."/>
        </authorList>
    </citation>
    <scope>NUCLEOTIDE SEQUENCE</scope>
    <source>
        <strain evidence="2 4">CBS 781.70</strain>
    </source>
</reference>
<proteinExistence type="predicted"/>
<gene>
    <name evidence="2 4" type="ORF">P152DRAFT_290156</name>
</gene>
<dbReference type="AlphaFoldDB" id="A0A6G1G6S0"/>
<feature type="region of interest" description="Disordered" evidence="1">
    <location>
        <begin position="143"/>
        <end position="188"/>
    </location>
</feature>
<reference evidence="4" key="3">
    <citation type="submission" date="2025-04" db="UniProtKB">
        <authorList>
            <consortium name="RefSeq"/>
        </authorList>
    </citation>
    <scope>IDENTIFICATION</scope>
    <source>
        <strain evidence="4">CBS 781.70</strain>
    </source>
</reference>
<feature type="compositionally biased region" description="Polar residues" evidence="1">
    <location>
        <begin position="176"/>
        <end position="188"/>
    </location>
</feature>
<dbReference type="Proteomes" id="UP000504638">
    <property type="component" value="Unplaced"/>
</dbReference>
<accession>A0A6G1G6S0</accession>
<dbReference type="EMBL" id="ML975154">
    <property type="protein sequence ID" value="KAF1813743.1"/>
    <property type="molecule type" value="Genomic_DNA"/>
</dbReference>
<dbReference type="RefSeq" id="XP_033535374.1">
    <property type="nucleotide sequence ID" value="XM_033675011.1"/>
</dbReference>
<evidence type="ECO:0000313" key="2">
    <source>
        <dbReference type="EMBL" id="KAF1813743.1"/>
    </source>
</evidence>
<evidence type="ECO:0000313" key="4">
    <source>
        <dbReference type="RefSeq" id="XP_033535374.1"/>
    </source>
</evidence>
<dbReference type="GeneID" id="54415581"/>